<dbReference type="PROSITE" id="PS51194">
    <property type="entry name" value="HELICASE_CTER"/>
    <property type="match status" value="1"/>
</dbReference>
<keyword evidence="11" id="KW-0508">mRNA splicing</keyword>
<dbReference type="SMART" id="SM00382">
    <property type="entry name" value="AAA"/>
    <property type="match status" value="2"/>
</dbReference>
<dbReference type="PROSITE" id="PS51192">
    <property type="entry name" value="HELICASE_ATP_BIND_1"/>
    <property type="match status" value="2"/>
</dbReference>
<dbReference type="EC" id="3.6.4.13" evidence="3"/>
<evidence type="ECO:0000256" key="6">
    <source>
        <dbReference type="ARBA" id="ARBA00022737"/>
    </source>
</evidence>
<evidence type="ECO:0000256" key="5">
    <source>
        <dbReference type="ARBA" id="ARBA00022728"/>
    </source>
</evidence>
<dbReference type="SMART" id="SM00973">
    <property type="entry name" value="Sec63"/>
    <property type="match status" value="2"/>
</dbReference>
<dbReference type="FunFam" id="2.60.40.150:FF:000048">
    <property type="entry name" value="U5 small nuclear ribonucleoprotein 200 kDa helicase"/>
    <property type="match status" value="1"/>
</dbReference>
<dbReference type="InterPro" id="IPR036388">
    <property type="entry name" value="WH-like_DNA-bd_sf"/>
</dbReference>
<dbReference type="InterPro" id="IPR001650">
    <property type="entry name" value="Helicase_C-like"/>
</dbReference>
<evidence type="ECO:0000256" key="13">
    <source>
        <dbReference type="ARBA" id="ARBA00034541"/>
    </source>
</evidence>
<dbReference type="FunFam" id="2.60.40.150:FF:000004">
    <property type="entry name" value="RNA helicase, activating signal cointegrator 1"/>
    <property type="match status" value="1"/>
</dbReference>
<feature type="domain" description="Helicase C-terminal" evidence="18">
    <location>
        <begin position="674"/>
        <end position="911"/>
    </location>
</feature>
<dbReference type="FunFam" id="1.10.3380.10:FF:000002">
    <property type="entry name" value="Activating signal cointegrator 1 complex subunit 3"/>
    <property type="match status" value="1"/>
</dbReference>
<dbReference type="STRING" id="543379.A0A232EQ00"/>
<dbReference type="CDD" id="cd18795">
    <property type="entry name" value="SF2_C_Ski2"/>
    <property type="match status" value="2"/>
</dbReference>
<dbReference type="InterPro" id="IPR003593">
    <property type="entry name" value="AAA+_ATPase"/>
</dbReference>
<feature type="compositionally biased region" description="Acidic residues" evidence="16">
    <location>
        <begin position="207"/>
        <end position="233"/>
    </location>
</feature>
<evidence type="ECO:0000256" key="3">
    <source>
        <dbReference type="ARBA" id="ARBA00012552"/>
    </source>
</evidence>
<comment type="similarity">
    <text evidence="2">Belongs to the helicase family. SKI2 subfamily.</text>
</comment>
<dbReference type="Proteomes" id="UP000215335">
    <property type="component" value="Unassembled WGS sequence"/>
</dbReference>
<keyword evidence="5" id="KW-0747">Spliceosome</keyword>
<keyword evidence="9" id="KW-0347">Helicase</keyword>
<dbReference type="FunFam" id="1.10.10.10:FF:000012">
    <property type="entry name" value="U5 small nuclear ribonucleoprotein helicase"/>
    <property type="match status" value="1"/>
</dbReference>
<dbReference type="GO" id="GO:0005524">
    <property type="term" value="F:ATP binding"/>
    <property type="evidence" value="ECO:0007669"/>
    <property type="project" value="UniProtKB-KW"/>
</dbReference>
<dbReference type="InterPro" id="IPR050474">
    <property type="entry name" value="Hel308_SKI2-like"/>
</dbReference>
<dbReference type="SUPFAM" id="SSF158702">
    <property type="entry name" value="Sec63 N-terminal domain-like"/>
    <property type="match status" value="2"/>
</dbReference>
<dbReference type="Pfam" id="PF00270">
    <property type="entry name" value="DEAD"/>
    <property type="match status" value="2"/>
</dbReference>
<dbReference type="SMART" id="SM00490">
    <property type="entry name" value="HELICc"/>
    <property type="match status" value="2"/>
</dbReference>
<dbReference type="InterPro" id="IPR004179">
    <property type="entry name" value="Sec63-dom"/>
</dbReference>
<dbReference type="Gene3D" id="3.40.50.300">
    <property type="entry name" value="P-loop containing nucleotide triphosphate hydrolases"/>
    <property type="match status" value="4"/>
</dbReference>
<dbReference type="InterPro" id="IPR014001">
    <property type="entry name" value="Helicase_ATP-bd"/>
</dbReference>
<keyword evidence="10" id="KW-0067">ATP-binding</keyword>
<dbReference type="OrthoDB" id="5575at2759"/>
<dbReference type="Gene3D" id="1.10.150.20">
    <property type="entry name" value="5' to 3' exonuclease, C-terminal subdomain"/>
    <property type="match status" value="2"/>
</dbReference>
<dbReference type="InterPro" id="IPR057842">
    <property type="entry name" value="WH_MER3"/>
</dbReference>
<dbReference type="Pfam" id="PF23445">
    <property type="entry name" value="WHD_SNRNP200"/>
    <property type="match status" value="2"/>
</dbReference>
<dbReference type="FunFam" id="3.40.50.300:FF:000368">
    <property type="entry name" value="U5 small nuclear ribonucleoprotein 200 kDa helicase"/>
    <property type="match status" value="1"/>
</dbReference>
<protein>
    <recommendedName>
        <fullName evidence="13">U5 small nuclear ribonucleoprotein 200 kDa helicase</fullName>
        <ecNumber evidence="3">3.6.4.13</ecNumber>
    </recommendedName>
</protein>
<keyword evidence="8" id="KW-0378">Hydrolase</keyword>
<dbReference type="FunFam" id="1.10.3380.10:FF:000001">
    <property type="entry name" value="U5 small nuclear ribonucleoprotein helicase"/>
    <property type="match status" value="1"/>
</dbReference>
<feature type="compositionally biased region" description="Basic and acidic residues" evidence="16">
    <location>
        <begin position="234"/>
        <end position="255"/>
    </location>
</feature>
<dbReference type="FunFam" id="1.10.150.20:FF:000004">
    <property type="entry name" value="U5 small nuclear ribonucleoprotein helicase"/>
    <property type="match status" value="1"/>
</dbReference>
<dbReference type="InterPro" id="IPR041094">
    <property type="entry name" value="Brr2_helicase_PWI"/>
</dbReference>
<dbReference type="FunFam" id="3.40.50.300:FF:003287">
    <property type="entry name" value="U5 small nuclear ribonucleoprotein 200 kDa helicase"/>
    <property type="match status" value="1"/>
</dbReference>
<evidence type="ECO:0000256" key="8">
    <source>
        <dbReference type="ARBA" id="ARBA00022801"/>
    </source>
</evidence>
<evidence type="ECO:0000256" key="7">
    <source>
        <dbReference type="ARBA" id="ARBA00022741"/>
    </source>
</evidence>
<evidence type="ECO:0000256" key="10">
    <source>
        <dbReference type="ARBA" id="ARBA00022840"/>
    </source>
</evidence>
<dbReference type="GO" id="GO:0016787">
    <property type="term" value="F:hydrolase activity"/>
    <property type="evidence" value="ECO:0007669"/>
    <property type="project" value="UniProtKB-KW"/>
</dbReference>
<reference evidence="19 20" key="1">
    <citation type="journal article" date="2017" name="Curr. Biol.">
        <title>The Evolution of Venom by Co-option of Single-Copy Genes.</title>
        <authorList>
            <person name="Martinson E.O."/>
            <person name="Mrinalini"/>
            <person name="Kelkar Y.D."/>
            <person name="Chang C.H."/>
            <person name="Werren J.H."/>
        </authorList>
    </citation>
    <scope>NUCLEOTIDE SEQUENCE [LARGE SCALE GENOMIC DNA]</scope>
    <source>
        <strain evidence="19 20">Alberta</strain>
        <tissue evidence="19">Whole body</tissue>
    </source>
</reference>
<dbReference type="Gene3D" id="2.60.40.150">
    <property type="entry name" value="C2 domain"/>
    <property type="match status" value="2"/>
</dbReference>
<name>A0A232EQ00_9HYME</name>
<dbReference type="Pfam" id="PF18149">
    <property type="entry name" value="Helicase_PWI"/>
    <property type="match status" value="1"/>
</dbReference>
<gene>
    <name evidence="19" type="ORF">TSAR_015596</name>
</gene>
<evidence type="ECO:0000256" key="9">
    <source>
        <dbReference type="ARBA" id="ARBA00022806"/>
    </source>
</evidence>
<evidence type="ECO:0000256" key="12">
    <source>
        <dbReference type="ARBA" id="ARBA00023242"/>
    </source>
</evidence>
<feature type="compositionally biased region" description="Basic and acidic residues" evidence="16">
    <location>
        <begin position="48"/>
        <end position="75"/>
    </location>
</feature>
<dbReference type="Gene3D" id="1.10.3380.10">
    <property type="entry name" value="Sec63 N-terminal domain-like domain"/>
    <property type="match status" value="2"/>
</dbReference>
<dbReference type="InterPro" id="IPR048863">
    <property type="entry name" value="BRR2_plug"/>
</dbReference>
<dbReference type="InterPro" id="IPR011545">
    <property type="entry name" value="DEAD/DEAH_box_helicase_dom"/>
</dbReference>
<evidence type="ECO:0000256" key="14">
    <source>
        <dbReference type="ARBA" id="ARBA00047984"/>
    </source>
</evidence>
<evidence type="ECO:0000259" key="17">
    <source>
        <dbReference type="PROSITE" id="PS51192"/>
    </source>
</evidence>
<comment type="catalytic activity">
    <reaction evidence="14">
        <text>ATP + H2O = ADP + phosphate + H(+)</text>
        <dbReference type="Rhea" id="RHEA:13065"/>
        <dbReference type="ChEBI" id="CHEBI:15377"/>
        <dbReference type="ChEBI" id="CHEBI:15378"/>
        <dbReference type="ChEBI" id="CHEBI:30616"/>
        <dbReference type="ChEBI" id="CHEBI:43474"/>
        <dbReference type="ChEBI" id="CHEBI:456216"/>
        <dbReference type="EC" id="3.6.4.13"/>
    </reaction>
</comment>
<dbReference type="CDD" id="cd18019">
    <property type="entry name" value="DEXHc_Brr2_1"/>
    <property type="match status" value="1"/>
</dbReference>
<dbReference type="Pfam" id="PF00271">
    <property type="entry name" value="Helicase_C"/>
    <property type="match status" value="1"/>
</dbReference>
<feature type="domain" description="Helicase ATP-binding" evidence="17">
    <location>
        <begin position="480"/>
        <end position="663"/>
    </location>
</feature>
<evidence type="ECO:0000256" key="4">
    <source>
        <dbReference type="ARBA" id="ARBA00022664"/>
    </source>
</evidence>
<dbReference type="PIRSF" id="PIRSF039073">
    <property type="entry name" value="BRR2"/>
    <property type="match status" value="1"/>
</dbReference>
<keyword evidence="12" id="KW-0539">Nucleus</keyword>
<accession>A0A232EQ00</accession>
<dbReference type="SUPFAM" id="SSF52540">
    <property type="entry name" value="P-loop containing nucleoside triphosphate hydrolases"/>
    <property type="match status" value="4"/>
</dbReference>
<dbReference type="GO" id="GO:0003724">
    <property type="term" value="F:RNA helicase activity"/>
    <property type="evidence" value="ECO:0007669"/>
    <property type="project" value="UniProtKB-EC"/>
</dbReference>
<dbReference type="SUPFAM" id="SSF81296">
    <property type="entry name" value="E set domains"/>
    <property type="match status" value="1"/>
</dbReference>
<dbReference type="GO" id="GO:0005681">
    <property type="term" value="C:spliceosomal complex"/>
    <property type="evidence" value="ECO:0007669"/>
    <property type="project" value="UniProtKB-KW"/>
</dbReference>
<dbReference type="EMBL" id="NNAY01002835">
    <property type="protein sequence ID" value="OXU20469.1"/>
    <property type="molecule type" value="Genomic_DNA"/>
</dbReference>
<dbReference type="Gene3D" id="1.10.10.10">
    <property type="entry name" value="Winged helix-like DNA-binding domain superfamily/Winged helix DNA-binding domain"/>
    <property type="match status" value="2"/>
</dbReference>
<dbReference type="InterPro" id="IPR035892">
    <property type="entry name" value="C2_domain_sf"/>
</dbReference>
<comment type="subcellular location">
    <subcellularLocation>
        <location evidence="1">Nucleus</location>
    </subcellularLocation>
</comment>
<organism evidence="19 20">
    <name type="scientific">Trichomalopsis sarcophagae</name>
    <dbReference type="NCBI Taxonomy" id="543379"/>
    <lineage>
        <taxon>Eukaryota</taxon>
        <taxon>Metazoa</taxon>
        <taxon>Ecdysozoa</taxon>
        <taxon>Arthropoda</taxon>
        <taxon>Hexapoda</taxon>
        <taxon>Insecta</taxon>
        <taxon>Pterygota</taxon>
        <taxon>Neoptera</taxon>
        <taxon>Endopterygota</taxon>
        <taxon>Hymenoptera</taxon>
        <taxon>Apocrita</taxon>
        <taxon>Proctotrupomorpha</taxon>
        <taxon>Chalcidoidea</taxon>
        <taxon>Pteromalidae</taxon>
        <taxon>Pteromalinae</taxon>
        <taxon>Trichomalopsis</taxon>
    </lineage>
</organism>
<dbReference type="GO" id="GO:0006397">
    <property type="term" value="P:mRNA processing"/>
    <property type="evidence" value="ECO:0007669"/>
    <property type="project" value="UniProtKB-KW"/>
</dbReference>
<dbReference type="Pfam" id="PF02889">
    <property type="entry name" value="Sec63"/>
    <property type="match status" value="2"/>
</dbReference>
<dbReference type="FunFam" id="1.10.10.10:FF:000024">
    <property type="entry name" value="U5 small nuclear ribonucleoprotein helicase"/>
    <property type="match status" value="1"/>
</dbReference>
<dbReference type="PANTHER" id="PTHR47961">
    <property type="entry name" value="DNA POLYMERASE THETA, PUTATIVE (AFU_ORTHOLOGUE AFUA_1G05260)-RELATED"/>
    <property type="match status" value="1"/>
</dbReference>
<keyword evidence="4" id="KW-0507">mRNA processing</keyword>
<dbReference type="Pfam" id="PF21188">
    <property type="entry name" value="BRR2_plug"/>
    <property type="match status" value="1"/>
</dbReference>
<feature type="region of interest" description="Disordered" evidence="16">
    <location>
        <begin position="39"/>
        <end position="75"/>
    </location>
</feature>
<dbReference type="GO" id="GO:0003678">
    <property type="term" value="F:DNA helicase activity"/>
    <property type="evidence" value="ECO:0007669"/>
    <property type="project" value="TreeGrafter"/>
</dbReference>
<comment type="caution">
    <text evidence="19">The sequence shown here is derived from an EMBL/GenBank/DDBJ whole genome shotgun (WGS) entry which is preliminary data.</text>
</comment>
<evidence type="ECO:0000256" key="16">
    <source>
        <dbReference type="SAM" id="MobiDB-lite"/>
    </source>
</evidence>
<evidence type="ECO:0000256" key="1">
    <source>
        <dbReference type="ARBA" id="ARBA00004123"/>
    </source>
</evidence>
<dbReference type="InterPro" id="IPR014756">
    <property type="entry name" value="Ig_E-set"/>
</dbReference>
<dbReference type="GO" id="GO:0003676">
    <property type="term" value="F:nucleic acid binding"/>
    <property type="evidence" value="ECO:0007669"/>
    <property type="project" value="InterPro"/>
</dbReference>
<dbReference type="CDD" id="cd18021">
    <property type="entry name" value="DEXHc_Brr2_2"/>
    <property type="match status" value="1"/>
</dbReference>
<sequence>MADAAARQLQYEYKANSNLVLQADVRLIERRSRDEATGEVMSLVGKLDGTRMGDRAQRSKPGKAEERKVKRQKRDEAQYEFTHNKGATVLSDGVDEMVGIVYRPKTQETRQTYEVLLSFIQEAIDHQPRDILCGTADEVLAVLKNDKLKEKEKKKETELLLGSLADERFALLVNLGKKITDFGTDEKTTTGEENIDETYGINVQFEESSEEDDEDVYGEVRENEDEGDEGVEANEDRAIHAENLGKAEETKKEKPLHPRDIDAYWLQRQLKAIYNDAIVSHGKAKDVLEVLKTSVDCENQLVLLLGYDCFDFIKMLKKYRHMIAYCTMLASSQSNNERQKIRKKMSEDPALSKILYQLETGKGDEGEETIEAREQRHRREEIEDAGGPGGLVPGTRNVIDLEDIAFAQGSHFMPNKRCHLPDGSFRKQRKGYEEVHVPALKPKPFAENEKLVSINDLPKFAQPAFEGFKTLNRIQSRLYKCALDEDENLLLCAPTGAGKTNVALLCMMREIGKHINADGTINADDFKIIYIAPMRSLVQEMVGNFGKRLASYNLTVSELTGDHQLTREQISSTQIIVCTPEKWDVITRKGGEKTFTSLVRLIIVDEIHLLHDERGPVLESLVARTLRNIETTQEDVRLVGLSATLPNYEDVAAFLRVKPATGLYYFDNSFRPVSLEQQYIGVTEKKALKRFQVMNEVVYEKTMEHAGKNQVLIFVHSRKETGKTARAIRDMCLEKDSLGQFLREGSASMEVLRTEAEQVKNMELKDLLPYGFAIHHAGMTRVDRTLVEDLFADRHIQVLVSTATLAWGVNLPAHTVIIKGTQVYNPEKGRWVELGALDVLQMLGRAGRPQYDTKGEGILITNHSELQYYLSLLNQQLPIESQLVSKMPDMMNAEIVLGTIQNVRDAVTWLGYTYLYIRMLRCPNLYGISHDKIRDDPLLELHRADLVHSAAMALDRSGLIKYDRKSGNFQATELGRIASHYYCTHETISTYNQLLKRTLSEIELFRVFSLSSEFKNINVRDEEKLELHKLMERVPIPIKENMEEPSAKVNVLLQAYISQLKLEGFALMSDMVYVTQSASRLMRAIFEIVLFRGWAQLADKCLSLCKMIDRRMWQSMSPLRQFRKMPEEIVKKIEKKNFPWERLYDLGPNEIGELIRVPKLGKTVHKYIHQFPKLDLSTHIQPITRSTLRVELTITPDFMWDDKVHGASEAFWILVEDVDSEVILHHEFFLLKSKYAGDEHLIKFFVPIFEPLPPHYFLRVVSDRWIGAETQLPVSFRHLILPEKNLPPTELLDLQPLPITALRNSVFENLYVEKFPQFNPIQTQVFNAVYNSDDNVFVGAPSGSGKTTIAEFAVLRLISQNPDGRCVYMVSKEALAEIIYSDWAYKFKSLGKKVVLLTGETGTDLKLLAKAQIIITTADKWDVLSRRWKQRKNVQNIQLFIIDELQLIGGEEGPVLEVACSRARYISSQLDKPTRIVALSASLADAKDVAQWLGAPAAATFNFQTSVRPIPLELHVQGINITHNASRLAAMAKPVYNAILRHALRKPAIIFVPTRKQARLTAFEILTFTAAEGKPTQFFHAEESDIKPFLDRMSDKTLKETLAQGVAYLHEGLSANDRRLVEQLFDSGAIQIAVCTRDLCWSLSIYAYLVVVMDTQCYNGKTHAYEDYPVTDVLQMVSRANRPQEDDDSKCVLLCQSSKKDFFKKFLMEPLPVESHLDHRLHDHFNAEVVTKTIENKQDAVDYLTWTLLYRRLTQNPNYYGLQGVTHRHLSDHLSELVESTLSDLEQAKCVTVEDEMDVTPLNLGMIAAYYYINYATVEMFDASLNAKTKIRGLIEIISAAAEYEAIPVRQKEENLLRSLASRLPHAPQAQRMADPHIKAQLLLQAHLSRIQLGPELQHDTELVLNKSIRLIQASVDVLSSAGWLAPAVAAMELAQMVTQAMWSKDSYLKQLPHFTPEIIKRCTDKGVETVFDVMELEDDVRNRLLQLTEQQMTDVAKFCNRYPNIEMAFDVQDKDRIRLGDTVNVVVQLEREDEVTGPVVAPLFPQKREEGWWVVIGDPKANQLLSIKRLTLQQKATVKLDFLAPAPGQHHYTLYFMSDAYLGCDQEYKFSINVGEYMSDASSGSESD</sequence>
<feature type="region of interest" description="Disordered" evidence="16">
    <location>
        <begin position="206"/>
        <end position="255"/>
    </location>
</feature>
<evidence type="ECO:0000256" key="15">
    <source>
        <dbReference type="ARBA" id="ARBA00054527"/>
    </source>
</evidence>
<proteinExistence type="inferred from homology"/>
<evidence type="ECO:0000256" key="2">
    <source>
        <dbReference type="ARBA" id="ARBA00010140"/>
    </source>
</evidence>
<dbReference type="FunFam" id="3.40.50.300:FF:000062">
    <property type="entry name" value="U5 small nuclear ribonucleoprotein helicase"/>
    <property type="match status" value="1"/>
</dbReference>
<evidence type="ECO:0000313" key="20">
    <source>
        <dbReference type="Proteomes" id="UP000215335"/>
    </source>
</evidence>
<comment type="function">
    <text evidence="15">Catalyzes the ATP-dependent unwinding of U4/U6 RNA duplices, an essential step in the assembly of a catalytically active spliceosome. Plays a role in pre-mRNA splicing.</text>
</comment>
<dbReference type="GO" id="GO:0008380">
    <property type="term" value="P:RNA splicing"/>
    <property type="evidence" value="ECO:0007669"/>
    <property type="project" value="UniProtKB-KW"/>
</dbReference>
<evidence type="ECO:0000259" key="18">
    <source>
        <dbReference type="PROSITE" id="PS51194"/>
    </source>
</evidence>
<dbReference type="SUPFAM" id="SSF46785">
    <property type="entry name" value="Winged helix' DNA-binding domain"/>
    <property type="match status" value="2"/>
</dbReference>
<dbReference type="SMART" id="SM00487">
    <property type="entry name" value="DEXDc"/>
    <property type="match status" value="2"/>
</dbReference>
<evidence type="ECO:0000256" key="11">
    <source>
        <dbReference type="ARBA" id="ARBA00023187"/>
    </source>
</evidence>
<dbReference type="PANTHER" id="PTHR47961:SF4">
    <property type="entry name" value="ACTIVATING SIGNAL COINTEGRATOR 1 COMPLEX SUBUNIT 3"/>
    <property type="match status" value="1"/>
</dbReference>
<dbReference type="GO" id="GO:0000712">
    <property type="term" value="P:resolution of meiotic recombination intermediates"/>
    <property type="evidence" value="ECO:0007669"/>
    <property type="project" value="TreeGrafter"/>
</dbReference>
<dbReference type="InterPro" id="IPR027417">
    <property type="entry name" value="P-loop_NTPase"/>
</dbReference>
<keyword evidence="6" id="KW-0677">Repeat</keyword>
<dbReference type="InterPro" id="IPR036390">
    <property type="entry name" value="WH_DNA-bd_sf"/>
</dbReference>
<keyword evidence="7" id="KW-0547">Nucleotide-binding</keyword>
<dbReference type="FunFam" id="3.40.50.300:FF:000254">
    <property type="entry name" value="U5 small nuclear ribonucleoprotein helicase"/>
    <property type="match status" value="1"/>
</dbReference>
<feature type="domain" description="Helicase ATP-binding" evidence="17">
    <location>
        <begin position="1327"/>
        <end position="1501"/>
    </location>
</feature>
<evidence type="ECO:0000313" key="19">
    <source>
        <dbReference type="EMBL" id="OXU20469.1"/>
    </source>
</evidence>
<dbReference type="FunFam" id="1.10.150.20:FF:000013">
    <property type="entry name" value="U5 small nuclear ribonucleoprotein kDa helicase"/>
    <property type="match status" value="1"/>
</dbReference>
<keyword evidence="20" id="KW-1185">Reference proteome</keyword>